<comment type="caution">
    <text evidence="1">The sequence shown here is derived from an EMBL/GenBank/DDBJ whole genome shotgun (WGS) entry which is preliminary data.</text>
</comment>
<evidence type="ECO:0000313" key="2">
    <source>
        <dbReference type="Proteomes" id="UP001549164"/>
    </source>
</evidence>
<gene>
    <name evidence="1" type="ORF">ABID12_003086</name>
</gene>
<organism evidence="1 2">
    <name type="scientific">Martelella mangrovi</name>
    <dbReference type="NCBI Taxonomy" id="1397477"/>
    <lineage>
        <taxon>Bacteria</taxon>
        <taxon>Pseudomonadati</taxon>
        <taxon>Pseudomonadota</taxon>
        <taxon>Alphaproteobacteria</taxon>
        <taxon>Hyphomicrobiales</taxon>
        <taxon>Aurantimonadaceae</taxon>
        <taxon>Martelella</taxon>
    </lineage>
</organism>
<evidence type="ECO:0000313" key="1">
    <source>
        <dbReference type="EMBL" id="MET3601135.1"/>
    </source>
</evidence>
<protein>
    <submittedName>
        <fullName evidence="1">Uncharacterized protein</fullName>
    </submittedName>
</protein>
<keyword evidence="2" id="KW-1185">Reference proteome</keyword>
<reference evidence="1 2" key="1">
    <citation type="submission" date="2024-06" db="EMBL/GenBank/DDBJ databases">
        <title>Genomic Encyclopedia of Type Strains, Phase IV (KMG-IV): sequencing the most valuable type-strain genomes for metagenomic binning, comparative biology and taxonomic classification.</title>
        <authorList>
            <person name="Goeker M."/>
        </authorList>
    </citation>
    <scope>NUCLEOTIDE SEQUENCE [LARGE SCALE GENOMIC DNA]</scope>
    <source>
        <strain evidence="1 2">DSM 28102</strain>
    </source>
</reference>
<sequence length="85" mass="10260">MESPKVITKFFRGQYKFPLNFTLVIGEERSTGAYQYPFRWFAVGSTPHPFIAHTRFAFLEVYGRTFGMEWQWPRFSTEKTRRLRK</sequence>
<dbReference type="Proteomes" id="UP001549164">
    <property type="component" value="Unassembled WGS sequence"/>
</dbReference>
<dbReference type="EMBL" id="JBEPLY010000011">
    <property type="protein sequence ID" value="MET3601135.1"/>
    <property type="molecule type" value="Genomic_DNA"/>
</dbReference>
<name>A0ABV2IDZ1_9HYPH</name>
<accession>A0ABV2IDZ1</accession>
<proteinExistence type="predicted"/>